<organism evidence="3 4">
    <name type="scientific">Hypsizygus marmoreus</name>
    <name type="common">White beech mushroom</name>
    <name type="synonym">Agaricus marmoreus</name>
    <dbReference type="NCBI Taxonomy" id="39966"/>
    <lineage>
        <taxon>Eukaryota</taxon>
        <taxon>Fungi</taxon>
        <taxon>Dikarya</taxon>
        <taxon>Basidiomycota</taxon>
        <taxon>Agaricomycotina</taxon>
        <taxon>Agaricomycetes</taxon>
        <taxon>Agaricomycetidae</taxon>
        <taxon>Agaricales</taxon>
        <taxon>Tricholomatineae</taxon>
        <taxon>Lyophyllaceae</taxon>
        <taxon>Hypsizygus</taxon>
    </lineage>
</organism>
<gene>
    <name evidence="3" type="ORF">Hypma_013974</name>
</gene>
<dbReference type="InterPro" id="IPR007577">
    <property type="entry name" value="GlycoTrfase_DXD_sugar-bd_CS"/>
</dbReference>
<protein>
    <recommendedName>
        <fullName evidence="5">Glycosyltransferase family 32 protein</fullName>
    </recommendedName>
</protein>
<dbReference type="GO" id="GO:0006688">
    <property type="term" value="P:glycosphingolipid biosynthetic process"/>
    <property type="evidence" value="ECO:0007669"/>
    <property type="project" value="TreeGrafter"/>
</dbReference>
<name>A0A369K5F7_HYPMA</name>
<dbReference type="PANTHER" id="PTHR12042">
    <property type="entry name" value="LACTOSYLCERAMIDE 4-ALPHA-GALACTOSYLTRANSFERASE ALPHA- 1,4-GALACTOSYLTRANSFERASE"/>
    <property type="match status" value="1"/>
</dbReference>
<evidence type="ECO:0008006" key="5">
    <source>
        <dbReference type="Google" id="ProtNLM"/>
    </source>
</evidence>
<dbReference type="AlphaFoldDB" id="A0A369K5F7"/>
<dbReference type="Gene3D" id="3.90.550.20">
    <property type="match status" value="1"/>
</dbReference>
<evidence type="ECO:0000256" key="2">
    <source>
        <dbReference type="SAM" id="MobiDB-lite"/>
    </source>
</evidence>
<evidence type="ECO:0000256" key="1">
    <source>
        <dbReference type="ARBA" id="ARBA00009003"/>
    </source>
</evidence>
<dbReference type="InParanoid" id="A0A369K5F7"/>
<accession>A0A369K5F7</accession>
<dbReference type="GO" id="GO:0016020">
    <property type="term" value="C:membrane"/>
    <property type="evidence" value="ECO:0007669"/>
    <property type="project" value="GOC"/>
</dbReference>
<dbReference type="GO" id="GO:0016758">
    <property type="term" value="F:hexosyltransferase activity"/>
    <property type="evidence" value="ECO:0007669"/>
    <property type="project" value="TreeGrafter"/>
</dbReference>
<dbReference type="InterPro" id="IPR051981">
    <property type="entry name" value="Glycosyltransf_32"/>
</dbReference>
<feature type="region of interest" description="Disordered" evidence="2">
    <location>
        <begin position="76"/>
        <end position="96"/>
    </location>
</feature>
<dbReference type="SUPFAM" id="SSF53448">
    <property type="entry name" value="Nucleotide-diphospho-sugar transferases"/>
    <property type="match status" value="1"/>
</dbReference>
<sequence>MSGSYVLFYPRETRPRPPPASGNTHALAGNASLLLWSVGWLLRQAATLASRQEATVSDATDLNCIASGVLHQISTHPPAHRHDLSPPRPTSPEYTPYLPPPPPTYRSRVDAGCWPFHVPRPRTVRTFLKFALPTSLLLILLGLYLYEPHIEIAFYSRSWIHQEIEPILPLSGCFDPARVSPKYNVSDAVYGKRRNEVQAGLRLQMGLDCYDFAGTVQAHEDDARPESTRTQFHTYWRTDLVPFGPRQEWMIKSFFATQDVAASRLVVWSNGDLSRNEILRRYVARYPESFALRVVDIPALAKATELSGSELLKMKDKKAWIDGDLLRLLLLWNHGGVWVDMDSLLTRDLAPLLEHEFVTQWDCYGAFNLYSYTLHTNNTADKPYQPLNGALMRFRQHSPYLCEAFHIMATSPPPRIHSTDWGSLLYLKLWRRLVAHSIPPFKILPFCFSDGRSCRLDNRLPNPFAPDNRKGKWTMGLGMEEGGGLDKVLGKVFGVHLHNQWEKSFPAGGWVERLLLRRYERRLEGMGNGGGVGKRGLAEDGEWWSGDGWGREDWLSTSTVCIRLG</sequence>
<dbReference type="InterPro" id="IPR029044">
    <property type="entry name" value="Nucleotide-diphossugar_trans"/>
</dbReference>
<dbReference type="EMBL" id="LUEZ02000009">
    <property type="protein sequence ID" value="RDB29859.1"/>
    <property type="molecule type" value="Genomic_DNA"/>
</dbReference>
<dbReference type="Proteomes" id="UP000076154">
    <property type="component" value="Unassembled WGS sequence"/>
</dbReference>
<dbReference type="OrthoDB" id="409543at2759"/>
<keyword evidence="4" id="KW-1185">Reference proteome</keyword>
<reference evidence="3" key="1">
    <citation type="submission" date="2018-04" db="EMBL/GenBank/DDBJ databases">
        <title>Whole genome sequencing of Hypsizygus marmoreus.</title>
        <authorList>
            <person name="Choi I.-G."/>
            <person name="Min B."/>
            <person name="Kim J.-G."/>
            <person name="Kim S."/>
            <person name="Oh Y.-L."/>
            <person name="Kong W.-S."/>
            <person name="Park H."/>
            <person name="Jeong J."/>
            <person name="Song E.-S."/>
        </authorList>
    </citation>
    <scope>NUCLEOTIDE SEQUENCE [LARGE SCALE GENOMIC DNA]</scope>
    <source>
        <strain evidence="3">51987-8</strain>
    </source>
</reference>
<proteinExistence type="inferred from homology"/>
<comment type="caution">
    <text evidence="3">The sequence shown here is derived from an EMBL/GenBank/DDBJ whole genome shotgun (WGS) entry which is preliminary data.</text>
</comment>
<evidence type="ECO:0000313" key="3">
    <source>
        <dbReference type="EMBL" id="RDB29859.1"/>
    </source>
</evidence>
<evidence type="ECO:0000313" key="4">
    <source>
        <dbReference type="Proteomes" id="UP000076154"/>
    </source>
</evidence>
<dbReference type="Pfam" id="PF04488">
    <property type="entry name" value="Gly_transf_sug"/>
    <property type="match status" value="1"/>
</dbReference>
<dbReference type="STRING" id="39966.A0A369K5F7"/>
<comment type="similarity">
    <text evidence="1">Belongs to the glycosyltransferase 32 family.</text>
</comment>
<dbReference type="PANTHER" id="PTHR12042:SF21">
    <property type="entry name" value="ALPHA1,4-GALACTOSYLTRANSFERASE 1-RELATED"/>
    <property type="match status" value="1"/>
</dbReference>